<dbReference type="GeneID" id="14891194"/>
<dbReference type="SUPFAM" id="SSF64356">
    <property type="entry name" value="SNARE-like"/>
    <property type="match status" value="1"/>
</dbReference>
<dbReference type="OMA" id="RYMNQFI"/>
<name>L7FNK6_ENTIV</name>
<gene>
    <name evidence="1" type="ORF">EIN_118330</name>
</gene>
<dbReference type="Proteomes" id="UP000014680">
    <property type="component" value="Unassembled WGS sequence"/>
</dbReference>
<accession>L7FNK6</accession>
<dbReference type="AlphaFoldDB" id="L7FNK6"/>
<keyword evidence="2" id="KW-1185">Reference proteome</keyword>
<dbReference type="RefSeq" id="XP_004259030.1">
    <property type="nucleotide sequence ID" value="XM_004258982.1"/>
</dbReference>
<protein>
    <submittedName>
        <fullName evidence="1">Trafficking protein particle complex subunit, putative</fullName>
    </submittedName>
</protein>
<dbReference type="CDD" id="cd14825">
    <property type="entry name" value="TRAPPC2_sedlin"/>
    <property type="match status" value="1"/>
</dbReference>
<dbReference type="InterPro" id="IPR006722">
    <property type="entry name" value="Sedlin"/>
</dbReference>
<dbReference type="InterPro" id="IPR011012">
    <property type="entry name" value="Longin-like_dom_sf"/>
</dbReference>
<dbReference type="KEGG" id="eiv:EIN_118330"/>
<evidence type="ECO:0000313" key="1">
    <source>
        <dbReference type="EMBL" id="ELP92259.1"/>
    </source>
</evidence>
<dbReference type="VEuPathDB" id="AmoebaDB:EIN_118330"/>
<evidence type="ECO:0000313" key="2">
    <source>
        <dbReference type="Proteomes" id="UP000014680"/>
    </source>
</evidence>
<dbReference type="Gene3D" id="3.30.450.70">
    <property type="match status" value="1"/>
</dbReference>
<dbReference type="OrthoDB" id="10252102at2759"/>
<organism evidence="1 2">
    <name type="scientific">Entamoeba invadens IP1</name>
    <dbReference type="NCBI Taxonomy" id="370355"/>
    <lineage>
        <taxon>Eukaryota</taxon>
        <taxon>Amoebozoa</taxon>
        <taxon>Evosea</taxon>
        <taxon>Archamoebae</taxon>
        <taxon>Mastigamoebida</taxon>
        <taxon>Entamoebidae</taxon>
        <taxon>Entamoeba</taxon>
    </lineage>
</organism>
<dbReference type="GO" id="GO:0006888">
    <property type="term" value="P:endoplasmic reticulum to Golgi vesicle-mediated transport"/>
    <property type="evidence" value="ECO:0007669"/>
    <property type="project" value="InterPro"/>
</dbReference>
<dbReference type="GO" id="GO:0005737">
    <property type="term" value="C:cytoplasm"/>
    <property type="evidence" value="ECO:0007669"/>
    <property type="project" value="GOC"/>
</dbReference>
<dbReference type="Pfam" id="PF04628">
    <property type="entry name" value="Sedlin_N"/>
    <property type="match status" value="1"/>
</dbReference>
<dbReference type="PANTHER" id="PTHR12403">
    <property type="entry name" value="TRAFFICKING PROTEIN PARTICLE COMPLEX SUBUNIT 2"/>
    <property type="match status" value="1"/>
</dbReference>
<dbReference type="EMBL" id="KB206391">
    <property type="protein sequence ID" value="ELP92259.1"/>
    <property type="molecule type" value="Genomic_DNA"/>
</dbReference>
<proteinExistence type="predicted"/>
<sequence length="139" mass="16003">MSMQSTYFVIIGGNDRLLYEYPKESSMKYASDNEYVLNQFVILSALDFIEEKKKSSSKMYFKTIDVYGSHHLSAFVTAGNVKFILMSSAKTDETKAFFNAVYELYVKIVLNPFYELQSPIESDTLTEKIQVLLKTNKLE</sequence>
<reference evidence="1 2" key="1">
    <citation type="submission" date="2012-10" db="EMBL/GenBank/DDBJ databases">
        <authorList>
            <person name="Zafar N."/>
            <person name="Inman J."/>
            <person name="Hall N."/>
            <person name="Lorenzi H."/>
            <person name="Caler E."/>
        </authorList>
    </citation>
    <scope>NUCLEOTIDE SEQUENCE [LARGE SCALE GENOMIC DNA]</scope>
    <source>
        <strain evidence="1 2">IP1</strain>
    </source>
</reference>